<proteinExistence type="predicted"/>
<dbReference type="CDD" id="cd04301">
    <property type="entry name" value="NAT_SF"/>
    <property type="match status" value="1"/>
</dbReference>
<protein>
    <submittedName>
        <fullName evidence="2">Acetyltransferase (GNAT) family protein</fullName>
    </submittedName>
</protein>
<evidence type="ECO:0000313" key="3">
    <source>
        <dbReference type="Proteomes" id="UP000199334"/>
    </source>
</evidence>
<dbReference type="SUPFAM" id="SSF55729">
    <property type="entry name" value="Acyl-CoA N-acyltransferases (Nat)"/>
    <property type="match status" value="1"/>
</dbReference>
<evidence type="ECO:0000259" key="1">
    <source>
        <dbReference type="PROSITE" id="PS51186"/>
    </source>
</evidence>
<sequence>MIDTIQIRQLRLEDHDLVKSMQTGIEDDYIVRVFERLIRNDVIYGLFNDDQLVSTAGYSLYANQYAMLGRLRSDNRYKGKGYATQLIEFIIEQLQHENHIKWIGANTQRHNFPALRVLNKLNLPQLKALHGSTLVKPEVLNYTPGEKWTPIETLEGKREVLSSIEHNPDVIFPYECYYPFPSHPNLFKDDEIKDWYFFKNPNNNRFIIINFDQKKHQYAHVVYLWDDVFTQPGLWETILDTHKEFQKTYGDDTYVWIDLTDESRKDACEEAFQIQDPWILHGKWK</sequence>
<keyword evidence="3" id="KW-1185">Reference proteome</keyword>
<dbReference type="Proteomes" id="UP000199334">
    <property type="component" value="Unassembled WGS sequence"/>
</dbReference>
<dbReference type="GO" id="GO:0016747">
    <property type="term" value="F:acyltransferase activity, transferring groups other than amino-acyl groups"/>
    <property type="evidence" value="ECO:0007669"/>
    <property type="project" value="InterPro"/>
</dbReference>
<dbReference type="InterPro" id="IPR016181">
    <property type="entry name" value="Acyl_CoA_acyltransferase"/>
</dbReference>
<dbReference type="InterPro" id="IPR000182">
    <property type="entry name" value="GNAT_dom"/>
</dbReference>
<organism evidence="2 3">
    <name type="scientific">Tenuibacillus multivorans</name>
    <dbReference type="NCBI Taxonomy" id="237069"/>
    <lineage>
        <taxon>Bacteria</taxon>
        <taxon>Bacillati</taxon>
        <taxon>Bacillota</taxon>
        <taxon>Bacilli</taxon>
        <taxon>Bacillales</taxon>
        <taxon>Bacillaceae</taxon>
        <taxon>Tenuibacillus</taxon>
    </lineage>
</organism>
<dbReference type="Gene3D" id="3.40.630.30">
    <property type="match status" value="1"/>
</dbReference>
<dbReference type="AlphaFoldDB" id="A0A1H0DD18"/>
<reference evidence="2 3" key="1">
    <citation type="submission" date="2016-10" db="EMBL/GenBank/DDBJ databases">
        <authorList>
            <person name="de Groot N.N."/>
        </authorList>
    </citation>
    <scope>NUCLEOTIDE SEQUENCE [LARGE SCALE GENOMIC DNA]</scope>
    <source>
        <strain evidence="2 3">CGMCC 1.3442</strain>
    </source>
</reference>
<dbReference type="PROSITE" id="PS51186">
    <property type="entry name" value="GNAT"/>
    <property type="match status" value="1"/>
</dbReference>
<gene>
    <name evidence="2" type="ORF">SAMN05216498_2827</name>
</gene>
<dbReference type="RefSeq" id="WP_176753054.1">
    <property type="nucleotide sequence ID" value="NZ_BJVZ01000004.1"/>
</dbReference>
<dbReference type="Pfam" id="PF00583">
    <property type="entry name" value="Acetyltransf_1"/>
    <property type="match status" value="1"/>
</dbReference>
<keyword evidence="2" id="KW-0808">Transferase</keyword>
<accession>A0A1H0DD18</accession>
<evidence type="ECO:0000313" key="2">
    <source>
        <dbReference type="EMBL" id="SDN68177.1"/>
    </source>
</evidence>
<dbReference type="STRING" id="237069.SAMN05216498_2827"/>
<feature type="domain" description="N-acetyltransferase" evidence="1">
    <location>
        <begin position="5"/>
        <end position="155"/>
    </location>
</feature>
<dbReference type="EMBL" id="FNIG01000007">
    <property type="protein sequence ID" value="SDN68177.1"/>
    <property type="molecule type" value="Genomic_DNA"/>
</dbReference>
<name>A0A1H0DD18_9BACI</name>